<keyword evidence="4" id="KW-1185">Reference proteome</keyword>
<feature type="region of interest" description="Disordered" evidence="1">
    <location>
        <begin position="230"/>
        <end position="289"/>
    </location>
</feature>
<comment type="caution">
    <text evidence="2">The sequence shown here is derived from an EMBL/GenBank/DDBJ whole genome shotgun (WGS) entry which is preliminary data.</text>
</comment>
<gene>
    <name evidence="2" type="ORF">C1SCF055_LOCUS33476</name>
</gene>
<feature type="compositionally biased region" description="Basic residues" evidence="1">
    <location>
        <begin position="249"/>
        <end position="262"/>
    </location>
</feature>
<evidence type="ECO:0000313" key="3">
    <source>
        <dbReference type="EMBL" id="CAL4795295.1"/>
    </source>
</evidence>
<proteinExistence type="predicted"/>
<sequence>MAASDEWLVVDSHGVLGSTTEEQALTAIFGPYPGTEPEEERGLEEMLDASIEACGDPGFSERKRPTQRTLHDVIGKPKAKAKTCARATSHSMGSASSSSGPGRSGRAFDFQRALAGIQHAEPVRNSDGPSQRVTGSALFEDEEGGRVVVHEDEDQITIFCGEPIIVPPLRLHRLTASTIKAALDDWMPLWPSKRSTLVSGAVYNIAILLADGAFSNVLVKKFEALVVPGGTVGEVPKEPEPAAPEIKPKGRGRGKGRSRGKGSKSEDVGPAPKKDIEDSKEKDEKTEKAKKGPFLLTNLVRVGNQMRGASTWSILQNALQKVIEQKLVLRPLSSRPQSALDQLKFNIEILKLLGKLPSGFDFNATELSEDSDQHSTANSKKQSELVESASELLRLVGYSDWQGKDLIVYVDDSALENGMQQEKLRHAVVDHVTILYRHIFLASKPSRPAQARWTGVASVAEFALGLSLSFGMLQPLFASLASKDSDSSGLAKTMDKDADVWAPFESALSRANEKTTPLKLFLLMECNRPIRMLLFYILRYEFGCESQDTEEDDLRELCRRSPVDTFSFGLFTRFMSQPPCCLDHGFGRPLQASLKTLTEPE</sequence>
<evidence type="ECO:0000313" key="4">
    <source>
        <dbReference type="Proteomes" id="UP001152797"/>
    </source>
</evidence>
<dbReference type="EMBL" id="CAMXCT030004171">
    <property type="protein sequence ID" value="CAL4795295.1"/>
    <property type="molecule type" value="Genomic_DNA"/>
</dbReference>
<reference evidence="3 4" key="2">
    <citation type="submission" date="2024-05" db="EMBL/GenBank/DDBJ databases">
        <authorList>
            <person name="Chen Y."/>
            <person name="Shah S."/>
            <person name="Dougan E. K."/>
            <person name="Thang M."/>
            <person name="Chan C."/>
        </authorList>
    </citation>
    <scope>NUCLEOTIDE SEQUENCE [LARGE SCALE GENOMIC DNA]</scope>
</reference>
<dbReference type="EMBL" id="CAMXCT010004171">
    <property type="protein sequence ID" value="CAI4007983.1"/>
    <property type="molecule type" value="Genomic_DNA"/>
</dbReference>
<reference evidence="2" key="1">
    <citation type="submission" date="2022-10" db="EMBL/GenBank/DDBJ databases">
        <authorList>
            <person name="Chen Y."/>
            <person name="Dougan E. K."/>
            <person name="Chan C."/>
            <person name="Rhodes N."/>
            <person name="Thang M."/>
        </authorList>
    </citation>
    <scope>NUCLEOTIDE SEQUENCE</scope>
</reference>
<dbReference type="AlphaFoldDB" id="A0A9P1DG27"/>
<feature type="compositionally biased region" description="Basic and acidic residues" evidence="1">
    <location>
        <begin position="263"/>
        <end position="289"/>
    </location>
</feature>
<dbReference type="Proteomes" id="UP001152797">
    <property type="component" value="Unassembled WGS sequence"/>
</dbReference>
<accession>A0A9P1DG27</accession>
<feature type="non-terminal residue" evidence="2">
    <location>
        <position position="1"/>
    </location>
</feature>
<protein>
    <submittedName>
        <fullName evidence="2">Uncharacterized protein</fullName>
    </submittedName>
</protein>
<evidence type="ECO:0000256" key="1">
    <source>
        <dbReference type="SAM" id="MobiDB-lite"/>
    </source>
</evidence>
<evidence type="ECO:0000313" key="2">
    <source>
        <dbReference type="EMBL" id="CAI4007983.1"/>
    </source>
</evidence>
<name>A0A9P1DG27_9DINO</name>
<dbReference type="EMBL" id="CAMXCT020004171">
    <property type="protein sequence ID" value="CAL1161358.1"/>
    <property type="molecule type" value="Genomic_DNA"/>
</dbReference>
<organism evidence="2">
    <name type="scientific">Cladocopium goreaui</name>
    <dbReference type="NCBI Taxonomy" id="2562237"/>
    <lineage>
        <taxon>Eukaryota</taxon>
        <taxon>Sar</taxon>
        <taxon>Alveolata</taxon>
        <taxon>Dinophyceae</taxon>
        <taxon>Suessiales</taxon>
        <taxon>Symbiodiniaceae</taxon>
        <taxon>Cladocopium</taxon>
    </lineage>
</organism>
<feature type="compositionally biased region" description="Low complexity" evidence="1">
    <location>
        <begin position="86"/>
        <end position="105"/>
    </location>
</feature>
<feature type="region of interest" description="Disordered" evidence="1">
    <location>
        <begin position="75"/>
        <end position="105"/>
    </location>
</feature>